<gene>
    <name evidence="2" type="ORF">A8E72_15830</name>
</gene>
<feature type="transmembrane region" description="Helical" evidence="1">
    <location>
        <begin position="47"/>
        <end position="67"/>
    </location>
</feature>
<comment type="caution">
    <text evidence="2">The sequence shown here is derived from an EMBL/GenBank/DDBJ whole genome shotgun (WGS) entry which is preliminary data.</text>
</comment>
<accession>A0A107N9P2</accession>
<evidence type="ECO:0000313" key="2">
    <source>
        <dbReference type="EMBL" id="ONU85138.1"/>
    </source>
</evidence>
<dbReference type="Pfam" id="PF05656">
    <property type="entry name" value="DUF805"/>
    <property type="match status" value="1"/>
</dbReference>
<dbReference type="RefSeq" id="WP_006497556.1">
    <property type="nucleotide sequence ID" value="NZ_CADETK010000010.1"/>
</dbReference>
<reference evidence="2 3" key="1">
    <citation type="submission" date="2016-08" db="EMBL/GenBank/DDBJ databases">
        <authorList>
            <person name="Seilhamer J.J."/>
        </authorList>
    </citation>
    <scope>NUCLEOTIDE SEQUENCE [LARGE SCALE GENOMIC DNA]</scope>
    <source>
        <strain evidence="2 3">VC14762</strain>
    </source>
</reference>
<dbReference type="InterPro" id="IPR008523">
    <property type="entry name" value="DUF805"/>
</dbReference>
<keyword evidence="1" id="KW-0812">Transmembrane</keyword>
<protein>
    <submittedName>
        <fullName evidence="2">DUF805 domain-containing protein</fullName>
    </submittedName>
</protein>
<evidence type="ECO:0000313" key="3">
    <source>
        <dbReference type="Proteomes" id="UP000188543"/>
    </source>
</evidence>
<keyword evidence="1" id="KW-0472">Membrane</keyword>
<name>A0A107N9P2_9BURK</name>
<dbReference type="EMBL" id="MUTJ01000052">
    <property type="protein sequence ID" value="ONU85138.1"/>
    <property type="molecule type" value="Genomic_DNA"/>
</dbReference>
<dbReference type="GO" id="GO:0005886">
    <property type="term" value="C:plasma membrane"/>
    <property type="evidence" value="ECO:0007669"/>
    <property type="project" value="TreeGrafter"/>
</dbReference>
<sequence length="124" mass="13574">MNAAALFSFRGRAGRIEWWGVTVPWLIAGSVFDVLADLPAAQRIATFVDVVGWAFAIVMIWMLVAVSVRRWHDIGKSGWWTLLHAIPVGGAFITIAMNGFYRGDDARNRFGPPSPDAGNNDASL</sequence>
<dbReference type="GeneID" id="56557885"/>
<evidence type="ECO:0000256" key="1">
    <source>
        <dbReference type="SAM" id="Phobius"/>
    </source>
</evidence>
<keyword evidence="1" id="KW-1133">Transmembrane helix</keyword>
<dbReference type="AlphaFoldDB" id="A0A107N9P2"/>
<feature type="transmembrane region" description="Helical" evidence="1">
    <location>
        <begin position="79"/>
        <end position="101"/>
    </location>
</feature>
<organism evidence="2 3">
    <name type="scientific">Burkholderia cenocepacia</name>
    <dbReference type="NCBI Taxonomy" id="95486"/>
    <lineage>
        <taxon>Bacteria</taxon>
        <taxon>Pseudomonadati</taxon>
        <taxon>Pseudomonadota</taxon>
        <taxon>Betaproteobacteria</taxon>
        <taxon>Burkholderiales</taxon>
        <taxon>Burkholderiaceae</taxon>
        <taxon>Burkholderia</taxon>
        <taxon>Burkholderia cepacia complex</taxon>
    </lineage>
</organism>
<dbReference type="PANTHER" id="PTHR34980">
    <property type="entry name" value="INNER MEMBRANE PROTEIN-RELATED-RELATED"/>
    <property type="match status" value="1"/>
</dbReference>
<proteinExistence type="predicted"/>
<dbReference type="Proteomes" id="UP000188543">
    <property type="component" value="Unassembled WGS sequence"/>
</dbReference>
<dbReference type="OrthoDB" id="9812349at2"/>
<feature type="transmembrane region" description="Helical" evidence="1">
    <location>
        <begin position="16"/>
        <end position="35"/>
    </location>
</feature>